<dbReference type="AlphaFoldDB" id="A0A329BFC7"/>
<gene>
    <name evidence="2" type="ORF">BX591_12853</name>
</gene>
<reference evidence="2 3" key="1">
    <citation type="submission" date="2018-06" db="EMBL/GenBank/DDBJ databases">
        <title>Genomic Encyclopedia of Type Strains, Phase III (KMG-III): the genomes of soil and plant-associated and newly described type strains.</title>
        <authorList>
            <person name="Whitman W."/>
        </authorList>
    </citation>
    <scope>NUCLEOTIDE SEQUENCE [LARGE SCALE GENOMIC DNA]</scope>
    <source>
        <strain evidence="2 3">LMG 23644</strain>
    </source>
</reference>
<name>A0A329BFC7_9BURK</name>
<sequence>MLQLPITTLPAPAGASVPMSPAEPGAGGPGALMERLLAHAQDAQDLSVQQLSVDLGRLASGRVSTVDLLRLQADMGAFAVRVQMTVRVADQIGSAIQTLSQRS</sequence>
<protein>
    <submittedName>
        <fullName evidence="2">Uncharacterized protein</fullName>
    </submittedName>
</protein>
<evidence type="ECO:0000256" key="1">
    <source>
        <dbReference type="SAM" id="MobiDB-lite"/>
    </source>
</evidence>
<dbReference type="RefSeq" id="WP_111934722.1">
    <property type="nucleotide sequence ID" value="NZ_CADFFP010000030.1"/>
</dbReference>
<dbReference type="OrthoDB" id="9102154at2"/>
<feature type="region of interest" description="Disordered" evidence="1">
    <location>
        <begin position="1"/>
        <end position="31"/>
    </location>
</feature>
<evidence type="ECO:0000313" key="2">
    <source>
        <dbReference type="EMBL" id="RAS21533.1"/>
    </source>
</evidence>
<organism evidence="2 3">
    <name type="scientific">Paraburkholderia bryophila</name>
    <dbReference type="NCBI Taxonomy" id="420952"/>
    <lineage>
        <taxon>Bacteria</taxon>
        <taxon>Pseudomonadati</taxon>
        <taxon>Pseudomonadota</taxon>
        <taxon>Betaproteobacteria</taxon>
        <taxon>Burkholderiales</taxon>
        <taxon>Burkholderiaceae</taxon>
        <taxon>Paraburkholderia</taxon>
    </lineage>
</organism>
<evidence type="ECO:0000313" key="3">
    <source>
        <dbReference type="Proteomes" id="UP000248918"/>
    </source>
</evidence>
<dbReference type="EMBL" id="QLTK01000028">
    <property type="protein sequence ID" value="RAS21533.1"/>
    <property type="molecule type" value="Genomic_DNA"/>
</dbReference>
<comment type="caution">
    <text evidence="2">The sequence shown here is derived from an EMBL/GenBank/DDBJ whole genome shotgun (WGS) entry which is preliminary data.</text>
</comment>
<dbReference type="Proteomes" id="UP000248918">
    <property type="component" value="Unassembled WGS sequence"/>
</dbReference>
<accession>A0A329BFC7</accession>
<proteinExistence type="predicted"/>